<proteinExistence type="predicted"/>
<evidence type="ECO:0000313" key="2">
    <source>
        <dbReference type="Proteomes" id="UP001148629"/>
    </source>
</evidence>
<dbReference type="Proteomes" id="UP001148629">
    <property type="component" value="Unassembled WGS sequence"/>
</dbReference>
<organism evidence="1 2">
    <name type="scientific">Fusarium decemcellulare</name>
    <dbReference type="NCBI Taxonomy" id="57161"/>
    <lineage>
        <taxon>Eukaryota</taxon>
        <taxon>Fungi</taxon>
        <taxon>Dikarya</taxon>
        <taxon>Ascomycota</taxon>
        <taxon>Pezizomycotina</taxon>
        <taxon>Sordariomycetes</taxon>
        <taxon>Hypocreomycetidae</taxon>
        <taxon>Hypocreales</taxon>
        <taxon>Nectriaceae</taxon>
        <taxon>Fusarium</taxon>
        <taxon>Fusarium decemcellulare species complex</taxon>
    </lineage>
</organism>
<name>A0ACC1RXC9_9HYPO</name>
<protein>
    <submittedName>
        <fullName evidence="1">Uncharacterized protein</fullName>
    </submittedName>
</protein>
<accession>A0ACC1RXC9</accession>
<keyword evidence="2" id="KW-1185">Reference proteome</keyword>
<gene>
    <name evidence="1" type="ORF">NM208_g10574</name>
</gene>
<sequence length="551" mass="62667">MSESLDEARILLALQAIQNNPKLSLRRAAQIYNVNYWKLRRRQQGIQSQRDTIPKSRKLSDLEEQIIVQFILDLDSRGFPSRLRFVEEMANSLLADRDASPVGKRWAHNFVKRQPELKTRLFRKYDYQRAKCEDPAIIRNWFTLVANTIAKYGIRSDDIWNFDETGFMMGIIMAGMVVTGSERHGRPKSVQPGNREWITVIQAINAEGQSIAPFIIGAGQYHLANWYRECDLPSDWVIATSQNGWTDNQLGLEWLKHFDRSTAKRSVGRYRLLILDGHESHHSADFERYCEENKIITLCMPAHASHLLQPLDVGCFSVLKKAYGREIEYLIRCSITHISKIEFFSAFHAAFKATFTDSNIRGGFKGAGLAPFDPENVISKLDVQLRTPTPPKEVTEPSTPWTSKTPKTALEAQSQSTYLENRIRRHKSSSPESIIEALNSNTKATKAAMHEVTLLRNELRNVREANEILSRRRRAKRNRLQKRGVMRVEEGRQVIDQMDVDAQVVAESSRSGGRGRSVGPGVRRCGVCGKPGHNARTCQVVIETSGEEYSS</sequence>
<evidence type="ECO:0000313" key="1">
    <source>
        <dbReference type="EMBL" id="KAJ3527702.1"/>
    </source>
</evidence>
<reference evidence="1" key="1">
    <citation type="submission" date="2022-08" db="EMBL/GenBank/DDBJ databases">
        <title>Genome Sequence of Fusarium decemcellulare.</title>
        <authorList>
            <person name="Buettner E."/>
        </authorList>
    </citation>
    <scope>NUCLEOTIDE SEQUENCE</scope>
    <source>
        <strain evidence="1">Babe19</strain>
    </source>
</reference>
<dbReference type="EMBL" id="JANRMS010001519">
    <property type="protein sequence ID" value="KAJ3527702.1"/>
    <property type="molecule type" value="Genomic_DNA"/>
</dbReference>
<comment type="caution">
    <text evidence="1">The sequence shown here is derived from an EMBL/GenBank/DDBJ whole genome shotgun (WGS) entry which is preliminary data.</text>
</comment>